<evidence type="ECO:0000256" key="1">
    <source>
        <dbReference type="ARBA" id="ARBA00022741"/>
    </source>
</evidence>
<dbReference type="Proteomes" id="UP000019681">
    <property type="component" value="Unassembled WGS sequence"/>
</dbReference>
<evidence type="ECO:0000256" key="2">
    <source>
        <dbReference type="ARBA" id="ARBA00022840"/>
    </source>
</evidence>
<keyword evidence="1" id="KW-0547">Nucleotide-binding</keyword>
<proteinExistence type="predicted"/>
<dbReference type="Pfam" id="PF02954">
    <property type="entry name" value="HTH_8"/>
    <property type="match status" value="1"/>
</dbReference>
<dbReference type="Gene3D" id="3.40.50.300">
    <property type="entry name" value="P-loop containing nucleotide triphosphate hydrolases"/>
    <property type="match status" value="1"/>
</dbReference>
<dbReference type="SUPFAM" id="SSF55785">
    <property type="entry name" value="PYP-like sensor domain (PAS domain)"/>
    <property type="match status" value="1"/>
</dbReference>
<protein>
    <submittedName>
        <fullName evidence="8">ATPase AAA</fullName>
    </submittedName>
</protein>
<dbReference type="PROSITE" id="PS50045">
    <property type="entry name" value="SIGMA54_INTERACT_4"/>
    <property type="match status" value="1"/>
</dbReference>
<dbReference type="SUPFAM" id="SSF52540">
    <property type="entry name" value="P-loop containing nucleoside triphosphate hydrolases"/>
    <property type="match status" value="1"/>
</dbReference>
<keyword evidence="3" id="KW-0805">Transcription regulation</keyword>
<dbReference type="InterPro" id="IPR003593">
    <property type="entry name" value="AAA+_ATPase"/>
</dbReference>
<evidence type="ECO:0000256" key="4">
    <source>
        <dbReference type="ARBA" id="ARBA00023125"/>
    </source>
</evidence>
<dbReference type="InterPro" id="IPR002078">
    <property type="entry name" value="Sigma_54_int"/>
</dbReference>
<dbReference type="SMART" id="SM00382">
    <property type="entry name" value="AAA"/>
    <property type="match status" value="1"/>
</dbReference>
<keyword evidence="9" id="KW-1185">Reference proteome</keyword>
<name>A0A017RU68_9CLOT</name>
<dbReference type="InterPro" id="IPR025944">
    <property type="entry name" value="Sigma_54_int_dom_CS"/>
</dbReference>
<dbReference type="InterPro" id="IPR025662">
    <property type="entry name" value="Sigma_54_int_dom_ATP-bd_1"/>
</dbReference>
<keyword evidence="5" id="KW-0804">Transcription</keyword>
<dbReference type="PANTHER" id="PTHR32071">
    <property type="entry name" value="TRANSCRIPTIONAL REGULATORY PROTEIN"/>
    <property type="match status" value="1"/>
</dbReference>
<dbReference type="InterPro" id="IPR002197">
    <property type="entry name" value="HTH_Fis"/>
</dbReference>
<dbReference type="PROSITE" id="PS50112">
    <property type="entry name" value="PAS"/>
    <property type="match status" value="1"/>
</dbReference>
<dbReference type="GO" id="GO:0006355">
    <property type="term" value="P:regulation of DNA-templated transcription"/>
    <property type="evidence" value="ECO:0007669"/>
    <property type="project" value="InterPro"/>
</dbReference>
<accession>A0A017RU68</accession>
<dbReference type="SUPFAM" id="SSF46689">
    <property type="entry name" value="Homeodomain-like"/>
    <property type="match status" value="1"/>
</dbReference>
<dbReference type="Pfam" id="PF13188">
    <property type="entry name" value="PAS_8"/>
    <property type="match status" value="1"/>
</dbReference>
<dbReference type="PANTHER" id="PTHR32071:SF57">
    <property type="entry name" value="C4-DICARBOXYLATE TRANSPORT TRANSCRIPTIONAL REGULATORY PROTEIN DCTD"/>
    <property type="match status" value="1"/>
</dbReference>
<dbReference type="FunFam" id="3.40.50.300:FF:000006">
    <property type="entry name" value="DNA-binding transcriptional regulator NtrC"/>
    <property type="match status" value="1"/>
</dbReference>
<dbReference type="Gene3D" id="1.10.8.60">
    <property type="match status" value="1"/>
</dbReference>
<evidence type="ECO:0000256" key="5">
    <source>
        <dbReference type="ARBA" id="ARBA00023163"/>
    </source>
</evidence>
<organism evidence="8 9">
    <name type="scientific">Fervidicella metallireducens AeB</name>
    <dbReference type="NCBI Taxonomy" id="1403537"/>
    <lineage>
        <taxon>Bacteria</taxon>
        <taxon>Bacillati</taxon>
        <taxon>Bacillota</taxon>
        <taxon>Clostridia</taxon>
        <taxon>Eubacteriales</taxon>
        <taxon>Clostridiaceae</taxon>
        <taxon>Fervidicella</taxon>
    </lineage>
</organism>
<dbReference type="InterPro" id="IPR000014">
    <property type="entry name" value="PAS"/>
</dbReference>
<dbReference type="Gene3D" id="3.30.450.20">
    <property type="entry name" value="PAS domain"/>
    <property type="match status" value="1"/>
</dbReference>
<comment type="caution">
    <text evidence="8">The sequence shown here is derived from an EMBL/GenBank/DDBJ whole genome shotgun (WGS) entry which is preliminary data.</text>
</comment>
<dbReference type="Pfam" id="PF25601">
    <property type="entry name" value="AAA_lid_14"/>
    <property type="match status" value="1"/>
</dbReference>
<evidence type="ECO:0000313" key="8">
    <source>
        <dbReference type="EMBL" id="EYE88222.1"/>
    </source>
</evidence>
<dbReference type="STRING" id="1403537.Q428_08980"/>
<dbReference type="GO" id="GO:0005524">
    <property type="term" value="F:ATP binding"/>
    <property type="evidence" value="ECO:0007669"/>
    <property type="project" value="UniProtKB-KW"/>
</dbReference>
<dbReference type="RefSeq" id="WP_035380059.1">
    <property type="nucleotide sequence ID" value="NZ_AZQP01000025.1"/>
</dbReference>
<dbReference type="EMBL" id="AZQP01000025">
    <property type="protein sequence ID" value="EYE88222.1"/>
    <property type="molecule type" value="Genomic_DNA"/>
</dbReference>
<dbReference type="PROSITE" id="PS00675">
    <property type="entry name" value="SIGMA54_INTERACT_1"/>
    <property type="match status" value="1"/>
</dbReference>
<feature type="domain" description="PAS" evidence="7">
    <location>
        <begin position="3"/>
        <end position="47"/>
    </location>
</feature>
<dbReference type="PROSITE" id="PS00688">
    <property type="entry name" value="SIGMA54_INTERACT_3"/>
    <property type="match status" value="1"/>
</dbReference>
<evidence type="ECO:0000313" key="9">
    <source>
        <dbReference type="Proteomes" id="UP000019681"/>
    </source>
</evidence>
<dbReference type="GO" id="GO:0043565">
    <property type="term" value="F:sequence-specific DNA binding"/>
    <property type="evidence" value="ECO:0007669"/>
    <property type="project" value="InterPro"/>
</dbReference>
<evidence type="ECO:0000256" key="3">
    <source>
        <dbReference type="ARBA" id="ARBA00023015"/>
    </source>
</evidence>
<evidence type="ECO:0000259" key="7">
    <source>
        <dbReference type="PROSITE" id="PS50112"/>
    </source>
</evidence>
<evidence type="ECO:0000259" key="6">
    <source>
        <dbReference type="PROSITE" id="PS50045"/>
    </source>
</evidence>
<dbReference type="Gene3D" id="1.10.10.60">
    <property type="entry name" value="Homeodomain-like"/>
    <property type="match status" value="1"/>
</dbReference>
<dbReference type="InterPro" id="IPR027417">
    <property type="entry name" value="P-loop_NTPase"/>
</dbReference>
<sequence>MIEDTILSQIMDNISEGIIAIDKNGIIKVINERAKEIFGIKIKQGIGHKKGKIEKGDVVIIGNSSVGLDDGGMKYEDFMLLGINEKIPENSAFAYIGRYNEGGEYIFVDKMEKPLRLSKIIDDKKLEVEIDRLGKVINIKSGDISFPYSYVKGIGHIVILDKDTLEVKFYQSKGYTVRKEDLKNILNGKNYMEKLPGEDTEYDVISKDVKDVLGKSKSIKALISCAKGKEQKVLSEFDEINGRPVRCSVYPILSKKLVVGAYILIEDMSEINRLLKERDEFLGRILQIQDIAYNPFELLVGESYTIKKIKDNAKRIALSNSNVLILGESGTGKSLLARAIHVYSNRKTEKFVEINCGALSETLLESELFGYVPGAFTGANREGKIGLVEYANGGTLFLDEICEMPLNLQVKLLHVLQNRQITPVGGTKPKDIDVRFICATNKDILELVKAGKFREDLYYRINVMSLELPPLRDRKEDLPLLCQSIISRICSKNIIPLKQITDKGIEKLYQYNFPGNIRELENILERSLYFSEGKYINDEDIILNYRKTQYEGNYTLKEIVEETEKRVIKETLQRFGGDKQKAMEALGVKKTSFYEKLKKYEM</sequence>
<dbReference type="CDD" id="cd00009">
    <property type="entry name" value="AAA"/>
    <property type="match status" value="1"/>
</dbReference>
<dbReference type="Pfam" id="PF00158">
    <property type="entry name" value="Sigma54_activat"/>
    <property type="match status" value="1"/>
</dbReference>
<feature type="domain" description="Sigma-54 factor interaction" evidence="6">
    <location>
        <begin position="299"/>
        <end position="529"/>
    </location>
</feature>
<dbReference type="AlphaFoldDB" id="A0A017RU68"/>
<dbReference type="InterPro" id="IPR035965">
    <property type="entry name" value="PAS-like_dom_sf"/>
</dbReference>
<dbReference type="OrthoDB" id="9803970at2"/>
<reference evidence="8 9" key="1">
    <citation type="journal article" date="2014" name="Genome Announc.">
        <title>Draft Genome Sequence of Fervidicella metallireducens Strain AeBT, an Iron-Reducing Thermoanaerobe from the Great Artesian Basin.</title>
        <authorList>
            <person name="Patel B.K."/>
        </authorList>
    </citation>
    <scope>NUCLEOTIDE SEQUENCE [LARGE SCALE GENOMIC DNA]</scope>
    <source>
        <strain evidence="8 9">AeB</strain>
    </source>
</reference>
<dbReference type="PROSITE" id="PS00676">
    <property type="entry name" value="SIGMA54_INTERACT_2"/>
    <property type="match status" value="1"/>
</dbReference>
<dbReference type="InterPro" id="IPR009057">
    <property type="entry name" value="Homeodomain-like_sf"/>
</dbReference>
<keyword evidence="2" id="KW-0067">ATP-binding</keyword>
<keyword evidence="4" id="KW-0238">DNA-binding</keyword>
<gene>
    <name evidence="8" type="ORF">Q428_08980</name>
</gene>
<dbReference type="InterPro" id="IPR025943">
    <property type="entry name" value="Sigma_54_int_dom_ATP-bd_2"/>
</dbReference>
<dbReference type="InterPro" id="IPR058031">
    <property type="entry name" value="AAA_lid_NorR"/>
</dbReference>